<dbReference type="SUPFAM" id="SSF52540">
    <property type="entry name" value="P-loop containing nucleoside triphosphate hydrolases"/>
    <property type="match status" value="1"/>
</dbReference>
<feature type="compositionally biased region" description="Polar residues" evidence="2">
    <location>
        <begin position="928"/>
        <end position="943"/>
    </location>
</feature>
<feature type="compositionally biased region" description="Polar residues" evidence="2">
    <location>
        <begin position="1071"/>
        <end position="1083"/>
    </location>
</feature>
<dbReference type="AlphaFoldDB" id="A0A6A6CG51"/>
<protein>
    <recommendedName>
        <fullName evidence="3">NB-ARC domain-containing protein</fullName>
    </recommendedName>
</protein>
<dbReference type="RefSeq" id="XP_033665801.1">
    <property type="nucleotide sequence ID" value="XM_033807405.1"/>
</dbReference>
<evidence type="ECO:0000313" key="5">
    <source>
        <dbReference type="Proteomes" id="UP000799537"/>
    </source>
</evidence>
<feature type="region of interest" description="Disordered" evidence="2">
    <location>
        <begin position="754"/>
        <end position="819"/>
    </location>
</feature>
<evidence type="ECO:0000259" key="3">
    <source>
        <dbReference type="Pfam" id="PF00931"/>
    </source>
</evidence>
<dbReference type="Proteomes" id="UP000799537">
    <property type="component" value="Unassembled WGS sequence"/>
</dbReference>
<feature type="repeat" description="ANK" evidence="1">
    <location>
        <begin position="640"/>
        <end position="672"/>
    </location>
</feature>
<feature type="region of interest" description="Disordered" evidence="2">
    <location>
        <begin position="928"/>
        <end position="1090"/>
    </location>
</feature>
<feature type="repeat" description="ANK" evidence="1">
    <location>
        <begin position="673"/>
        <end position="705"/>
    </location>
</feature>
<dbReference type="Pfam" id="PF12796">
    <property type="entry name" value="Ank_2"/>
    <property type="match status" value="1"/>
</dbReference>
<dbReference type="PROSITE" id="PS50088">
    <property type="entry name" value="ANK_REPEAT"/>
    <property type="match status" value="2"/>
</dbReference>
<evidence type="ECO:0000256" key="1">
    <source>
        <dbReference type="PROSITE-ProRule" id="PRU00023"/>
    </source>
</evidence>
<dbReference type="Gene3D" id="1.25.40.20">
    <property type="entry name" value="Ankyrin repeat-containing domain"/>
    <property type="match status" value="1"/>
</dbReference>
<dbReference type="Gene3D" id="3.40.50.300">
    <property type="entry name" value="P-loop containing nucleotide triphosphate hydrolases"/>
    <property type="match status" value="1"/>
</dbReference>
<dbReference type="PROSITE" id="PS50297">
    <property type="entry name" value="ANK_REP_REGION"/>
    <property type="match status" value="1"/>
</dbReference>
<feature type="compositionally biased region" description="Basic and acidic residues" evidence="2">
    <location>
        <begin position="985"/>
        <end position="995"/>
    </location>
</feature>
<feature type="region of interest" description="Disordered" evidence="2">
    <location>
        <begin position="848"/>
        <end position="877"/>
    </location>
</feature>
<dbReference type="SUPFAM" id="SSF48403">
    <property type="entry name" value="Ankyrin repeat"/>
    <property type="match status" value="1"/>
</dbReference>
<dbReference type="InterPro" id="IPR002182">
    <property type="entry name" value="NB-ARC"/>
</dbReference>
<dbReference type="Pfam" id="PF00931">
    <property type="entry name" value="NB-ARC"/>
    <property type="match status" value="1"/>
</dbReference>
<keyword evidence="5" id="KW-1185">Reference proteome</keyword>
<feature type="domain" description="NB-ARC" evidence="3">
    <location>
        <begin position="5"/>
        <end position="170"/>
    </location>
</feature>
<sequence>MEAKLQQRTKRSGIRHAILVHGMGGTGKTQLVLQYIAQHKHEYSMVIWIDAESPASFIYSCIRVSKALQLLDTRYEITGQALVPQRSPPVDDFLSWLENRPGNDNWLLVLDNVDDLTWGIKDILPKGLSGSLIVTSRDSYTARSLGCVSLSLESMTLDEASKFLQIAAFPDLEESSTELDSLCTQIADLLDCLPLAVHLAAATIQTDRSILHLEEIGLNDACLAVKTYIKRFEDSKDELLLRHDHHFMQSPYPRTVLTTFETTFEKLYGDDRPKWEPPPMRLLTLLAFLKDAEATSLHKRFQQAYSGIRLGKAARDAYAAANLPQWLSKILTGESSIDFATLEQSWDRFGYCETLNTLQRYGLIRAHHNGFPEILPLHKIVRWRVQKEGERDIQMYRRDYTVMLELALYSQQSSSMGETLDILNELADYYRDLGHWQYAEECAVAHLQHQIRRHGHCHASTVSSLVSLIEILGELGPDDAKREIFCFVKDAQDRQAVLEVLPMDLLLLLNAVFLRHPERDKATWMDTDRRVQWDRDAIQYPGSASTTSPMPLIGARQALQKSTWRSIPLTTFQPTLESPGLCGRLAAQLDQRRQALKKAAKNQPDLVTLFEVFSMGSSDLLSDYMQYVDSDTVRYRDPVGARTVLHFVAAYGDSKDVQRCVESGSDIHAIDRYGATPLHFAGMVGRLEVFRALVEAKGSTASTDYNGFTPLQYAQRRPDVFPIQMALDGNPFLPEISGQRPMLATKESSCVPSQIFDEMPSNNSRHAYVEDYDSDNSEASPSSRRSRHSYGATHGSARSSTYTASLSDEGPKKHQDIGSHVGVPHGFYLQRVPQHILRNDAAFVNDKPAPSVAESSTGSSGINGPSVPPFIDASGSNRLRDGELVYNRSHVSGNERYREQERIVPTHHNAHTCSEATEIETTYAFQTGPTKETSSEAADSTSGLPDVHVGLSDETSRERPVPASSSFDSPGNEIDTHTYSITEATRQEVTTRFEPSDNEEEHPATDVSCGESPSRDELDGDPDSADTQTLAALALTSTDTKSAASSSKQQPTDSVRSSKKKETKAVETADETSIANVDGNPTESTDKDPKNRAEAKIIIIIIIIIESAESPADLLSRGHFMSMTRQGLARLLLREVRDARREDTGDVEITELRASIQLPKSQKRSATGRVIDRFSALFGGW</sequence>
<evidence type="ECO:0000313" key="4">
    <source>
        <dbReference type="EMBL" id="KAF2164912.1"/>
    </source>
</evidence>
<feature type="compositionally biased region" description="Polar residues" evidence="2">
    <location>
        <begin position="796"/>
        <end position="806"/>
    </location>
</feature>
<dbReference type="InterPro" id="IPR036770">
    <property type="entry name" value="Ankyrin_rpt-contain_sf"/>
</dbReference>
<evidence type="ECO:0000256" key="2">
    <source>
        <dbReference type="SAM" id="MobiDB-lite"/>
    </source>
</evidence>
<organism evidence="4 5">
    <name type="scientific">Zasmidium cellare ATCC 36951</name>
    <dbReference type="NCBI Taxonomy" id="1080233"/>
    <lineage>
        <taxon>Eukaryota</taxon>
        <taxon>Fungi</taxon>
        <taxon>Dikarya</taxon>
        <taxon>Ascomycota</taxon>
        <taxon>Pezizomycotina</taxon>
        <taxon>Dothideomycetes</taxon>
        <taxon>Dothideomycetidae</taxon>
        <taxon>Mycosphaerellales</taxon>
        <taxon>Mycosphaerellaceae</taxon>
        <taxon>Zasmidium</taxon>
    </lineage>
</organism>
<name>A0A6A6CG51_ZASCE</name>
<feature type="compositionally biased region" description="Low complexity" evidence="2">
    <location>
        <begin position="1025"/>
        <end position="1050"/>
    </location>
</feature>
<reference evidence="4" key="1">
    <citation type="journal article" date="2020" name="Stud. Mycol.">
        <title>101 Dothideomycetes genomes: a test case for predicting lifestyles and emergence of pathogens.</title>
        <authorList>
            <person name="Haridas S."/>
            <person name="Albert R."/>
            <person name="Binder M."/>
            <person name="Bloem J."/>
            <person name="Labutti K."/>
            <person name="Salamov A."/>
            <person name="Andreopoulos B."/>
            <person name="Baker S."/>
            <person name="Barry K."/>
            <person name="Bills G."/>
            <person name="Bluhm B."/>
            <person name="Cannon C."/>
            <person name="Castanera R."/>
            <person name="Culley D."/>
            <person name="Daum C."/>
            <person name="Ezra D."/>
            <person name="Gonzalez J."/>
            <person name="Henrissat B."/>
            <person name="Kuo A."/>
            <person name="Liang C."/>
            <person name="Lipzen A."/>
            <person name="Lutzoni F."/>
            <person name="Magnuson J."/>
            <person name="Mondo S."/>
            <person name="Nolan M."/>
            <person name="Ohm R."/>
            <person name="Pangilinan J."/>
            <person name="Park H.-J."/>
            <person name="Ramirez L."/>
            <person name="Alfaro M."/>
            <person name="Sun H."/>
            <person name="Tritt A."/>
            <person name="Yoshinaga Y."/>
            <person name="Zwiers L.-H."/>
            <person name="Turgeon B."/>
            <person name="Goodwin S."/>
            <person name="Spatafora J."/>
            <person name="Crous P."/>
            <person name="Grigoriev I."/>
        </authorList>
    </citation>
    <scope>NUCLEOTIDE SEQUENCE</scope>
    <source>
        <strain evidence="4">ATCC 36951</strain>
    </source>
</reference>
<feature type="compositionally biased region" description="Polar residues" evidence="2">
    <location>
        <begin position="853"/>
        <end position="863"/>
    </location>
</feature>
<proteinExistence type="predicted"/>
<dbReference type="GeneID" id="54560677"/>
<dbReference type="InterPro" id="IPR027417">
    <property type="entry name" value="P-loop_NTPase"/>
</dbReference>
<dbReference type="InterPro" id="IPR002110">
    <property type="entry name" value="Ankyrin_rpt"/>
</dbReference>
<keyword evidence="1" id="KW-0040">ANK repeat</keyword>
<dbReference type="GO" id="GO:0043531">
    <property type="term" value="F:ADP binding"/>
    <property type="evidence" value="ECO:0007669"/>
    <property type="project" value="InterPro"/>
</dbReference>
<gene>
    <name evidence="4" type="ORF">M409DRAFT_24815</name>
</gene>
<dbReference type="PANTHER" id="PTHR35205:SF1">
    <property type="entry name" value="ZU5 DOMAIN-CONTAINING PROTEIN"/>
    <property type="match status" value="1"/>
</dbReference>
<accession>A0A6A6CG51</accession>
<dbReference type="PANTHER" id="PTHR35205">
    <property type="entry name" value="NB-ARC AND TPR DOMAIN PROTEIN"/>
    <property type="match status" value="1"/>
</dbReference>
<dbReference type="OrthoDB" id="5086500at2759"/>
<dbReference type="EMBL" id="ML993602">
    <property type="protein sequence ID" value="KAF2164912.1"/>
    <property type="molecule type" value="Genomic_DNA"/>
</dbReference>